<sequence>MRALTPALPHPAEKLPKSASELMDRSAASGAVGSAGRQPIAEAESAKFSYALQTELGPCGLYWLVLRGEGQQDGSDQATQEVLKDIAPIVKRLFTRFGERFEIENDILRPSKSFTASDLTGTRPPLLGSVVSVVANFSGRKFQWSQFQWFWIPSAAWR</sequence>
<organism evidence="1 2">
    <name type="scientific">Purpureocillium lilacinum</name>
    <name type="common">Paecilomyces lilacinus</name>
    <dbReference type="NCBI Taxonomy" id="33203"/>
    <lineage>
        <taxon>Eukaryota</taxon>
        <taxon>Fungi</taxon>
        <taxon>Dikarya</taxon>
        <taxon>Ascomycota</taxon>
        <taxon>Pezizomycotina</taxon>
        <taxon>Sordariomycetes</taxon>
        <taxon>Hypocreomycetidae</taxon>
        <taxon>Hypocreales</taxon>
        <taxon>Ophiocordycipitaceae</taxon>
        <taxon>Purpureocillium</taxon>
    </lineage>
</organism>
<evidence type="ECO:0000313" key="1">
    <source>
        <dbReference type="EMBL" id="PWI65245.1"/>
    </source>
</evidence>
<dbReference type="Proteomes" id="UP000245956">
    <property type="component" value="Unassembled WGS sequence"/>
</dbReference>
<accession>A0A2U3DSN0</accession>
<gene>
    <name evidence="1" type="ORF">PCL_07295</name>
</gene>
<comment type="caution">
    <text evidence="1">The sequence shown here is derived from an EMBL/GenBank/DDBJ whole genome shotgun (WGS) entry which is preliminary data.</text>
</comment>
<protein>
    <submittedName>
        <fullName evidence="1">Uncharacterized protein</fullName>
    </submittedName>
</protein>
<reference evidence="1 2" key="1">
    <citation type="journal article" date="2016" name="Front. Microbiol.">
        <title>Genome and transcriptome sequences reveal the specific parasitism of the nematophagous Purpureocillium lilacinum 36-1.</title>
        <authorList>
            <person name="Xie J."/>
            <person name="Li S."/>
            <person name="Mo C."/>
            <person name="Xiao X."/>
            <person name="Peng D."/>
            <person name="Wang G."/>
            <person name="Xiao Y."/>
        </authorList>
    </citation>
    <scope>NUCLEOTIDE SEQUENCE [LARGE SCALE GENOMIC DNA]</scope>
    <source>
        <strain evidence="1 2">36-1</strain>
    </source>
</reference>
<dbReference type="EMBL" id="LCWV01000036">
    <property type="protein sequence ID" value="PWI65245.1"/>
    <property type="molecule type" value="Genomic_DNA"/>
</dbReference>
<evidence type="ECO:0000313" key="2">
    <source>
        <dbReference type="Proteomes" id="UP000245956"/>
    </source>
</evidence>
<name>A0A2U3DSN0_PURLI</name>
<dbReference type="AlphaFoldDB" id="A0A2U3DSN0"/>
<proteinExistence type="predicted"/>